<evidence type="ECO:0000256" key="1">
    <source>
        <dbReference type="SAM" id="MobiDB-lite"/>
    </source>
</evidence>
<dbReference type="FunFam" id="1.10.8.270:FF:000016">
    <property type="entry name" value="TBC1 domain family member 2A"/>
    <property type="match status" value="1"/>
</dbReference>
<dbReference type="Gene3D" id="1.10.8.270">
    <property type="entry name" value="putative rabgap domain of human tbc1 domain family member 14 like domains"/>
    <property type="match status" value="1"/>
</dbReference>
<sequence length="535" mass="61818">MSSSEEDDHSAHGIAESFDPPFNMPVVFKRAAADLSARHEATTDDQQSSDIPDIYGPDEGSPYPETEIEKQIQSRIKADILRSKLNYSDPFDEVHDRYGFRRQTAKISLDQYNAWWKEYRPYIQRRERKWQNLMSEVGLYHKDTTNPPTRFPPRSSKVTRYIRKGIPAAWRGNAWFWYAQGPQYLAKHPGLYDFLWKRAFANHNRDAEVIERDLHRTFPDNLLFANHNQTDDESPMISALRRVLLAYSEYMPATGYCQSLNFLAGVFLIFLDEEKAFWMLVIITQKYLPGMHDENLEGANIDQGVLMISVKDTLPTVWSKIGMGFDGFSADQVRETTDSAGATSLDDKELLTHSRASTEFIRKLPPITLSTTSWFMSGFIGTLPFESVVRIWDCFFYEGSKVFFRIALTILKLCEPELNALSDPIDVFQTVQDVPKSMVDPNYLLTSCFKRNNGFGHISEAEVRARRMYVSEIRRRSSRGQLGLNRNGNTPSDQNFQQWDNKMYKFQKRSNSPLLHGLPLRLRMHRLKLAADNHT</sequence>
<organism evidence="3 4">
    <name type="scientific">Tortispora caseinolytica NRRL Y-17796</name>
    <dbReference type="NCBI Taxonomy" id="767744"/>
    <lineage>
        <taxon>Eukaryota</taxon>
        <taxon>Fungi</taxon>
        <taxon>Dikarya</taxon>
        <taxon>Ascomycota</taxon>
        <taxon>Saccharomycotina</taxon>
        <taxon>Trigonopsidomycetes</taxon>
        <taxon>Trigonopsidales</taxon>
        <taxon>Trigonopsidaceae</taxon>
        <taxon>Tortispora</taxon>
    </lineage>
</organism>
<feature type="region of interest" description="Disordered" evidence="1">
    <location>
        <begin position="35"/>
        <end position="62"/>
    </location>
</feature>
<keyword evidence="4" id="KW-1185">Reference proteome</keyword>
<name>A0A1E4T9X2_9ASCO</name>
<dbReference type="InterPro" id="IPR050302">
    <property type="entry name" value="Rab_GAP_TBC_domain"/>
</dbReference>
<proteinExistence type="predicted"/>
<feature type="region of interest" description="Disordered" evidence="1">
    <location>
        <begin position="1"/>
        <end position="22"/>
    </location>
</feature>
<dbReference type="Proteomes" id="UP000095023">
    <property type="component" value="Unassembled WGS sequence"/>
</dbReference>
<dbReference type="InterPro" id="IPR035969">
    <property type="entry name" value="Rab-GAP_TBC_sf"/>
</dbReference>
<dbReference type="Gene3D" id="1.10.472.80">
    <property type="entry name" value="Ypt/Rab-GAP domain of gyp1p, domain 3"/>
    <property type="match status" value="1"/>
</dbReference>
<dbReference type="PROSITE" id="PS50086">
    <property type="entry name" value="TBC_RABGAP"/>
    <property type="match status" value="1"/>
</dbReference>
<dbReference type="SUPFAM" id="SSF47923">
    <property type="entry name" value="Ypt/Rab-GAP domain of gyp1p"/>
    <property type="match status" value="2"/>
</dbReference>
<dbReference type="PANTHER" id="PTHR47219:SF9">
    <property type="entry name" value="GTPASE ACTIVATING PROTEIN AND CENTROSOME-ASSOCIATED, ISOFORM B"/>
    <property type="match status" value="1"/>
</dbReference>
<dbReference type="SMART" id="SM00164">
    <property type="entry name" value="TBC"/>
    <property type="match status" value="1"/>
</dbReference>
<gene>
    <name evidence="3" type="ORF">CANCADRAFT_32108</name>
</gene>
<dbReference type="EMBL" id="KV453843">
    <property type="protein sequence ID" value="ODV88539.1"/>
    <property type="molecule type" value="Genomic_DNA"/>
</dbReference>
<protein>
    <recommendedName>
        <fullName evidence="2">Rab-GAP TBC domain-containing protein</fullName>
    </recommendedName>
</protein>
<dbReference type="AlphaFoldDB" id="A0A1E4T9X2"/>
<evidence type="ECO:0000313" key="4">
    <source>
        <dbReference type="Proteomes" id="UP000095023"/>
    </source>
</evidence>
<dbReference type="PANTHER" id="PTHR47219">
    <property type="entry name" value="RAB GTPASE-ACTIVATING PROTEIN 1-LIKE"/>
    <property type="match status" value="1"/>
</dbReference>
<dbReference type="GO" id="GO:0030427">
    <property type="term" value="C:site of polarized growth"/>
    <property type="evidence" value="ECO:0007669"/>
    <property type="project" value="UniProtKB-ARBA"/>
</dbReference>
<accession>A0A1E4T9X2</accession>
<evidence type="ECO:0000259" key="2">
    <source>
        <dbReference type="PROSITE" id="PS50086"/>
    </source>
</evidence>
<dbReference type="OrthoDB" id="294251at2759"/>
<dbReference type="Pfam" id="PF00566">
    <property type="entry name" value="RabGAP-TBC"/>
    <property type="match status" value="2"/>
</dbReference>
<dbReference type="InterPro" id="IPR000195">
    <property type="entry name" value="Rab-GAP-TBC_dom"/>
</dbReference>
<feature type="domain" description="Rab-GAP TBC" evidence="2">
    <location>
        <begin position="165"/>
        <end position="399"/>
    </location>
</feature>
<dbReference type="GO" id="GO:0031267">
    <property type="term" value="F:small GTPase binding"/>
    <property type="evidence" value="ECO:0007669"/>
    <property type="project" value="TreeGrafter"/>
</dbReference>
<evidence type="ECO:0000313" key="3">
    <source>
        <dbReference type="EMBL" id="ODV88539.1"/>
    </source>
</evidence>
<reference evidence="4" key="1">
    <citation type="submission" date="2016-02" db="EMBL/GenBank/DDBJ databases">
        <title>Comparative genomics of biotechnologically important yeasts.</title>
        <authorList>
            <consortium name="DOE Joint Genome Institute"/>
            <person name="Riley R."/>
            <person name="Haridas S."/>
            <person name="Wolfe K.H."/>
            <person name="Lopes M.R."/>
            <person name="Hittinger C.T."/>
            <person name="Goker M."/>
            <person name="Salamov A."/>
            <person name="Wisecaver J."/>
            <person name="Long T.M."/>
            <person name="Aerts A.L."/>
            <person name="Barry K."/>
            <person name="Choi C."/>
            <person name="Clum A."/>
            <person name="Coughlan A.Y."/>
            <person name="Deshpande S."/>
            <person name="Douglass A.P."/>
            <person name="Hanson S.J."/>
            <person name="Klenk H.-P."/>
            <person name="Labutti K."/>
            <person name="Lapidus A."/>
            <person name="Lindquist E."/>
            <person name="Lipzen A."/>
            <person name="Meier-Kolthoff J.P."/>
            <person name="Ohm R.A."/>
            <person name="Otillar R.P."/>
            <person name="Pangilinan J."/>
            <person name="Peng Y."/>
            <person name="Rokas A."/>
            <person name="Rosa C.A."/>
            <person name="Scheuner C."/>
            <person name="Sibirny A.A."/>
            <person name="Slot J.C."/>
            <person name="Stielow J.B."/>
            <person name="Sun H."/>
            <person name="Kurtzman C.P."/>
            <person name="Blackwell M."/>
            <person name="Jeffries T.W."/>
            <person name="Grigoriev I.V."/>
        </authorList>
    </citation>
    <scope>NUCLEOTIDE SEQUENCE [LARGE SCALE GENOMIC DNA]</scope>
    <source>
        <strain evidence="4">NRRL Y-17796</strain>
    </source>
</reference>
<dbReference type="GO" id="GO:0005096">
    <property type="term" value="F:GTPase activator activity"/>
    <property type="evidence" value="ECO:0007669"/>
    <property type="project" value="TreeGrafter"/>
</dbReference>